<organism evidence="3 4">
    <name type="scientific">Penicillium cinerascens</name>
    <dbReference type="NCBI Taxonomy" id="70096"/>
    <lineage>
        <taxon>Eukaryota</taxon>
        <taxon>Fungi</taxon>
        <taxon>Dikarya</taxon>
        <taxon>Ascomycota</taxon>
        <taxon>Pezizomycotina</taxon>
        <taxon>Eurotiomycetes</taxon>
        <taxon>Eurotiomycetidae</taxon>
        <taxon>Eurotiales</taxon>
        <taxon>Aspergillaceae</taxon>
        <taxon>Penicillium</taxon>
    </lineage>
</organism>
<dbReference type="EMBL" id="JAPQKR010000005">
    <property type="protein sequence ID" value="KAJ5216589.1"/>
    <property type="molecule type" value="Genomic_DNA"/>
</dbReference>
<evidence type="ECO:0000313" key="3">
    <source>
        <dbReference type="EMBL" id="KAJ5216589.1"/>
    </source>
</evidence>
<keyword evidence="2" id="KW-0732">Signal</keyword>
<feature type="compositionally biased region" description="Basic residues" evidence="1">
    <location>
        <begin position="32"/>
        <end position="41"/>
    </location>
</feature>
<keyword evidence="4" id="KW-1185">Reference proteome</keyword>
<protein>
    <submittedName>
        <fullName evidence="3">Uncharacterized protein</fullName>
    </submittedName>
</protein>
<feature type="compositionally biased region" description="Basic and acidic residues" evidence="1">
    <location>
        <begin position="56"/>
        <end position="71"/>
    </location>
</feature>
<name>A0A9W9TBQ9_9EURO</name>
<evidence type="ECO:0000256" key="1">
    <source>
        <dbReference type="SAM" id="MobiDB-lite"/>
    </source>
</evidence>
<dbReference type="RefSeq" id="XP_058312402.1">
    <property type="nucleotide sequence ID" value="XM_058450058.1"/>
</dbReference>
<sequence length="222" mass="25680">MRLAIFFTIFLLIPTNLKPLVFRTPLSDSRPERRRCPKQKKVIVTDSSSTSASSASKDDMRSKEMPIEKKVVASKRTSRLTDKETDDGDETLVNTNRKMRAAMNRTRRRPAIKKKTVATTHRMKAVALAQAPDLPSVHGDRDIKPETSPIHNMPMERKTRPIPITQRLDDPEPSLEDAFDAIYFVEDMANTVREIVNRVDQKYRRHARSFFDKRFGKQIWKD</sequence>
<feature type="signal peptide" evidence="2">
    <location>
        <begin position="1"/>
        <end position="19"/>
    </location>
</feature>
<feature type="region of interest" description="Disordered" evidence="1">
    <location>
        <begin position="135"/>
        <end position="155"/>
    </location>
</feature>
<gene>
    <name evidence="3" type="ORF">N7498_002996</name>
</gene>
<dbReference type="AlphaFoldDB" id="A0A9W9TBQ9"/>
<feature type="chain" id="PRO_5040950249" evidence="2">
    <location>
        <begin position="20"/>
        <end position="222"/>
    </location>
</feature>
<evidence type="ECO:0000256" key="2">
    <source>
        <dbReference type="SAM" id="SignalP"/>
    </source>
</evidence>
<feature type="region of interest" description="Disordered" evidence="1">
    <location>
        <begin position="27"/>
        <end position="90"/>
    </location>
</feature>
<accession>A0A9W9TBQ9</accession>
<dbReference type="Proteomes" id="UP001150904">
    <property type="component" value="Unassembled WGS sequence"/>
</dbReference>
<dbReference type="GeneID" id="83177359"/>
<reference evidence="3" key="1">
    <citation type="submission" date="2022-12" db="EMBL/GenBank/DDBJ databases">
        <authorList>
            <person name="Petersen C."/>
        </authorList>
    </citation>
    <scope>NUCLEOTIDE SEQUENCE</scope>
    <source>
        <strain evidence="3">IBT 15544</strain>
    </source>
</reference>
<comment type="caution">
    <text evidence="3">The sequence shown here is derived from an EMBL/GenBank/DDBJ whole genome shotgun (WGS) entry which is preliminary data.</text>
</comment>
<proteinExistence type="predicted"/>
<reference evidence="3" key="2">
    <citation type="journal article" date="2023" name="IMA Fungus">
        <title>Comparative genomic study of the Penicillium genus elucidates a diverse pangenome and 15 lateral gene transfer events.</title>
        <authorList>
            <person name="Petersen C."/>
            <person name="Sorensen T."/>
            <person name="Nielsen M.R."/>
            <person name="Sondergaard T.E."/>
            <person name="Sorensen J.L."/>
            <person name="Fitzpatrick D.A."/>
            <person name="Frisvad J.C."/>
            <person name="Nielsen K.L."/>
        </authorList>
    </citation>
    <scope>NUCLEOTIDE SEQUENCE</scope>
    <source>
        <strain evidence="3">IBT 15544</strain>
    </source>
</reference>
<evidence type="ECO:0000313" key="4">
    <source>
        <dbReference type="Proteomes" id="UP001150904"/>
    </source>
</evidence>